<sequence length="80" mass="9160">MGRGGRRFESFLPDHYLDISKKLDDTIITKFPRLEKFLNDISSIDTVSNYLNNRPDLIDVSIEPKLDINGKIHPTGTKQT</sequence>
<proteinExistence type="predicted"/>
<organism evidence="1">
    <name type="scientific">marine metagenome</name>
    <dbReference type="NCBI Taxonomy" id="408172"/>
    <lineage>
        <taxon>unclassified sequences</taxon>
        <taxon>metagenomes</taxon>
        <taxon>ecological metagenomes</taxon>
    </lineage>
</organism>
<evidence type="ECO:0000313" key="1">
    <source>
        <dbReference type="EMBL" id="SVB26849.1"/>
    </source>
</evidence>
<dbReference type="EMBL" id="UINC01035056">
    <property type="protein sequence ID" value="SVB26849.1"/>
    <property type="molecule type" value="Genomic_DNA"/>
</dbReference>
<reference evidence="1" key="1">
    <citation type="submission" date="2018-05" db="EMBL/GenBank/DDBJ databases">
        <authorList>
            <person name="Lanie J.A."/>
            <person name="Ng W.-L."/>
            <person name="Kazmierczak K.M."/>
            <person name="Andrzejewski T.M."/>
            <person name="Davidsen T.M."/>
            <person name="Wayne K.J."/>
            <person name="Tettelin H."/>
            <person name="Glass J.I."/>
            <person name="Rusch D."/>
            <person name="Podicherti R."/>
            <person name="Tsui H.-C.T."/>
            <person name="Winkler M.E."/>
        </authorList>
    </citation>
    <scope>NUCLEOTIDE SEQUENCE</scope>
</reference>
<name>A0A382CLU9_9ZZZZ</name>
<gene>
    <name evidence="1" type="ORF">METZ01_LOCUS179703</name>
</gene>
<accession>A0A382CLU9</accession>
<protein>
    <submittedName>
        <fullName evidence="1">Uncharacterized protein</fullName>
    </submittedName>
</protein>
<dbReference type="AlphaFoldDB" id="A0A382CLU9"/>